<dbReference type="AlphaFoldDB" id="A0A5N7IZJ4"/>
<evidence type="ECO:0000313" key="3">
    <source>
        <dbReference type="EMBL" id="MPQ61920.1"/>
    </source>
</evidence>
<gene>
    <name evidence="3" type="ORF">E4V82_07315</name>
</gene>
<protein>
    <recommendedName>
        <fullName evidence="2">Macro domain-containing protein</fullName>
    </recommendedName>
</protein>
<comment type="caution">
    <text evidence="3">The sequence shown here is derived from an EMBL/GenBank/DDBJ whole genome shotgun (WGS) entry which is preliminary data.</text>
</comment>
<sequence>MSQEILGKIEILQGNIADLCSGSGTHIDVDVIVNAAKPTLMGGSGVDGAIHSAVNNINGIDFLKNKIKGDVVSNPINARDNIIRCNTSEVVITKGYNLCSYIFHTVGPKWDGGSKSCIISLQKCYENIIDNMVNKNCETIAIPVISSGSYGFSFELAARIQVVSIYNYLIKLKNCNRLKYDQIRKIYLVVYTENDIEQFKEIIKSYEYNVKNGKKSYYQSFVESEKSYVIEIEKYDTTHRGYLFNVRMLRLFLLKCQRLFFITYFIKTHFSSGNWEKRRTIIEAEVFIKMLIPIAGLFLSNKFPNIVNLCIGIFIISSMLETIIYVLHLIFLADIQNPSANIYRSIILLFENYIELTFGFAFLYNLFKVIKGSTIIKCICFAFTNSNVEILNNQGFILSSIQSCVSFIFGGLILSYFISNFKQRKFY</sequence>
<dbReference type="PANTHER" id="PTHR11106:SF27">
    <property type="entry name" value="MACRO DOMAIN-CONTAINING PROTEIN"/>
    <property type="match status" value="1"/>
</dbReference>
<dbReference type="SMART" id="SM00506">
    <property type="entry name" value="A1pp"/>
    <property type="match status" value="1"/>
</dbReference>
<feature type="transmembrane region" description="Helical" evidence="1">
    <location>
        <begin position="396"/>
        <end position="418"/>
    </location>
</feature>
<evidence type="ECO:0000313" key="4">
    <source>
        <dbReference type="Proteomes" id="UP000342249"/>
    </source>
</evidence>
<feature type="transmembrane region" description="Helical" evidence="1">
    <location>
        <begin position="345"/>
        <end position="367"/>
    </location>
</feature>
<evidence type="ECO:0000259" key="2">
    <source>
        <dbReference type="PROSITE" id="PS51154"/>
    </source>
</evidence>
<keyword evidence="1" id="KW-1133">Transmembrane helix</keyword>
<keyword evidence="1" id="KW-0812">Transmembrane</keyword>
<dbReference type="PANTHER" id="PTHR11106">
    <property type="entry name" value="GANGLIOSIDE INDUCED DIFFERENTIATION ASSOCIATED PROTEIN 2-RELATED"/>
    <property type="match status" value="1"/>
</dbReference>
<feature type="domain" description="Macro" evidence="2">
    <location>
        <begin position="1"/>
        <end position="207"/>
    </location>
</feature>
<dbReference type="Proteomes" id="UP000342249">
    <property type="component" value="Unassembled WGS sequence"/>
</dbReference>
<dbReference type="Pfam" id="PF01661">
    <property type="entry name" value="Macro"/>
    <property type="match status" value="1"/>
</dbReference>
<dbReference type="RefSeq" id="WP_152751630.1">
    <property type="nucleotide sequence ID" value="NZ_SPSE01000018.1"/>
</dbReference>
<dbReference type="Gene3D" id="3.40.220.10">
    <property type="entry name" value="Leucine Aminopeptidase, subunit E, domain 1"/>
    <property type="match status" value="1"/>
</dbReference>
<dbReference type="InterPro" id="IPR043472">
    <property type="entry name" value="Macro_dom-like"/>
</dbReference>
<evidence type="ECO:0000256" key="1">
    <source>
        <dbReference type="SAM" id="Phobius"/>
    </source>
</evidence>
<dbReference type="EMBL" id="SPSF01000016">
    <property type="protein sequence ID" value="MPQ61920.1"/>
    <property type="molecule type" value="Genomic_DNA"/>
</dbReference>
<name>A0A5N7IZJ4_9CLOT</name>
<dbReference type="InterPro" id="IPR002589">
    <property type="entry name" value="Macro_dom"/>
</dbReference>
<dbReference type="PROSITE" id="PS51154">
    <property type="entry name" value="MACRO"/>
    <property type="match status" value="1"/>
</dbReference>
<dbReference type="SUPFAM" id="SSF52949">
    <property type="entry name" value="Macro domain-like"/>
    <property type="match status" value="1"/>
</dbReference>
<reference evidence="3 4" key="1">
    <citation type="journal article" date="2019" name="Lett. Appl. Microbiol.">
        <title>A case of 'blown pack' spoilage of vacuum-packaged pork likely associated with Clostridium estertheticum in Canada.</title>
        <authorList>
            <person name="Zhang P."/>
            <person name="Ward P."/>
            <person name="McMullen L.M."/>
            <person name="Yang X."/>
        </authorList>
    </citation>
    <scope>NUCLEOTIDE SEQUENCE [LARGE SCALE GENOMIC DNA]</scope>
    <source>
        <strain evidence="3 4">MA19</strain>
    </source>
</reference>
<keyword evidence="1" id="KW-0472">Membrane</keyword>
<proteinExistence type="predicted"/>
<feature type="transmembrane region" description="Helical" evidence="1">
    <location>
        <begin position="306"/>
        <end position="333"/>
    </location>
</feature>
<organism evidence="3 4">
    <name type="scientific">Clostridium estertheticum</name>
    <dbReference type="NCBI Taxonomy" id="238834"/>
    <lineage>
        <taxon>Bacteria</taxon>
        <taxon>Bacillati</taxon>
        <taxon>Bacillota</taxon>
        <taxon>Clostridia</taxon>
        <taxon>Eubacteriales</taxon>
        <taxon>Clostridiaceae</taxon>
        <taxon>Clostridium</taxon>
    </lineage>
</organism>
<accession>A0A5N7IZJ4</accession>